<organism evidence="7 8">
    <name type="scientific">Actinotalea soli</name>
    <dbReference type="NCBI Taxonomy" id="2819234"/>
    <lineage>
        <taxon>Bacteria</taxon>
        <taxon>Bacillati</taxon>
        <taxon>Actinomycetota</taxon>
        <taxon>Actinomycetes</taxon>
        <taxon>Micrococcales</taxon>
        <taxon>Cellulomonadaceae</taxon>
        <taxon>Actinotalea</taxon>
    </lineage>
</organism>
<comment type="caution">
    <text evidence="7">The sequence shown here is derived from an EMBL/GenBank/DDBJ whole genome shotgun (WGS) entry which is preliminary data.</text>
</comment>
<gene>
    <name evidence="7" type="ORF">J4G33_04155</name>
</gene>
<dbReference type="InterPro" id="IPR038330">
    <property type="entry name" value="TspO/MBR-related_sf"/>
</dbReference>
<evidence type="ECO:0000313" key="7">
    <source>
        <dbReference type="EMBL" id="MBO1750990.1"/>
    </source>
</evidence>
<keyword evidence="4 6" id="KW-1133">Transmembrane helix</keyword>
<comment type="subcellular location">
    <subcellularLocation>
        <location evidence="1">Membrane</location>
        <topology evidence="1">Multi-pass membrane protein</topology>
    </subcellularLocation>
</comment>
<dbReference type="GO" id="GO:0016020">
    <property type="term" value="C:membrane"/>
    <property type="evidence" value="ECO:0007669"/>
    <property type="project" value="UniProtKB-SubCell"/>
</dbReference>
<dbReference type="Gene3D" id="1.20.1260.100">
    <property type="entry name" value="TspO/MBR protein"/>
    <property type="match status" value="1"/>
</dbReference>
<keyword evidence="5 6" id="KW-0472">Membrane</keyword>
<evidence type="ECO:0000256" key="4">
    <source>
        <dbReference type="ARBA" id="ARBA00022989"/>
    </source>
</evidence>
<dbReference type="Pfam" id="PF03073">
    <property type="entry name" value="TspO_MBR"/>
    <property type="match status" value="1"/>
</dbReference>
<protein>
    <submittedName>
        <fullName evidence="7">Tryptophan-rich sensory protein</fullName>
    </submittedName>
</protein>
<feature type="transmembrane region" description="Helical" evidence="6">
    <location>
        <begin position="214"/>
        <end position="234"/>
    </location>
</feature>
<keyword evidence="3 6" id="KW-0812">Transmembrane</keyword>
<evidence type="ECO:0000256" key="2">
    <source>
        <dbReference type="ARBA" id="ARBA00007524"/>
    </source>
</evidence>
<feature type="transmembrane region" description="Helical" evidence="6">
    <location>
        <begin position="12"/>
        <end position="32"/>
    </location>
</feature>
<keyword evidence="8" id="KW-1185">Reference proteome</keyword>
<dbReference type="AlphaFoldDB" id="A0A939LQX9"/>
<feature type="transmembrane region" description="Helical" evidence="6">
    <location>
        <begin position="64"/>
        <end position="83"/>
    </location>
</feature>
<feature type="transmembrane region" description="Helical" evidence="6">
    <location>
        <begin position="158"/>
        <end position="178"/>
    </location>
</feature>
<feature type="transmembrane region" description="Helical" evidence="6">
    <location>
        <begin position="118"/>
        <end position="137"/>
    </location>
</feature>
<evidence type="ECO:0000313" key="8">
    <source>
        <dbReference type="Proteomes" id="UP000664209"/>
    </source>
</evidence>
<name>A0A939LQX9_9CELL</name>
<dbReference type="Proteomes" id="UP000664209">
    <property type="component" value="Unassembled WGS sequence"/>
</dbReference>
<dbReference type="RefSeq" id="WP_208054587.1">
    <property type="nucleotide sequence ID" value="NZ_JAGEMK010000001.1"/>
</dbReference>
<sequence>MSTQTQSATGTDLVRQVVVLIGSLVAIAAAFVGSGATGGEDQTSVGDGALAADATLVAPGGPAFSIWSVIYTGLLAYAVWQALPAQRADARQRRIGWLVLLSMLLNAAWITVVQLGLLGLSVPVIVLLLVTLVALLLRLERVPARGLVDTVVTDGTMGLYLGWVSVATVANVAAVLTSAGYTELVLGPEVWTVLVLAVAAAVGVGLAVATRGRLAIGAAMTWGLAWIAIARATGELESTVAAVAAGVAAAVVLVATVHARVRRR</sequence>
<dbReference type="InterPro" id="IPR004307">
    <property type="entry name" value="TspO_MBR"/>
</dbReference>
<reference evidence="7" key="1">
    <citation type="submission" date="2021-03" db="EMBL/GenBank/DDBJ databases">
        <title>Actinotalea soli sp. nov., isolated from soil.</title>
        <authorList>
            <person name="Ping W."/>
            <person name="Zhang J."/>
        </authorList>
    </citation>
    <scope>NUCLEOTIDE SEQUENCE</scope>
    <source>
        <strain evidence="7">BY-33</strain>
    </source>
</reference>
<feature type="transmembrane region" description="Helical" evidence="6">
    <location>
        <begin position="190"/>
        <end position="209"/>
    </location>
</feature>
<evidence type="ECO:0000256" key="3">
    <source>
        <dbReference type="ARBA" id="ARBA00022692"/>
    </source>
</evidence>
<feature type="transmembrane region" description="Helical" evidence="6">
    <location>
        <begin position="95"/>
        <end position="112"/>
    </location>
</feature>
<dbReference type="PANTHER" id="PTHR33802">
    <property type="entry name" value="SI:CH211-161H7.5-RELATED"/>
    <property type="match status" value="1"/>
</dbReference>
<feature type="transmembrane region" description="Helical" evidence="6">
    <location>
        <begin position="240"/>
        <end position="261"/>
    </location>
</feature>
<proteinExistence type="inferred from homology"/>
<evidence type="ECO:0000256" key="6">
    <source>
        <dbReference type="SAM" id="Phobius"/>
    </source>
</evidence>
<dbReference type="EMBL" id="JAGEMK010000001">
    <property type="protein sequence ID" value="MBO1750990.1"/>
    <property type="molecule type" value="Genomic_DNA"/>
</dbReference>
<evidence type="ECO:0000256" key="5">
    <source>
        <dbReference type="ARBA" id="ARBA00023136"/>
    </source>
</evidence>
<dbReference type="PANTHER" id="PTHR33802:SF1">
    <property type="entry name" value="XK-RELATED PROTEIN"/>
    <property type="match status" value="1"/>
</dbReference>
<comment type="similarity">
    <text evidence="2">Belongs to the TspO/BZRP family.</text>
</comment>
<evidence type="ECO:0000256" key="1">
    <source>
        <dbReference type="ARBA" id="ARBA00004141"/>
    </source>
</evidence>
<accession>A0A939LQX9</accession>